<dbReference type="PANTHER" id="PTHR43133:SF51">
    <property type="entry name" value="RNA POLYMERASE SIGMA FACTOR"/>
    <property type="match status" value="1"/>
</dbReference>
<dbReference type="InterPro" id="IPR036388">
    <property type="entry name" value="WH-like_DNA-bd_sf"/>
</dbReference>
<evidence type="ECO:0000259" key="5">
    <source>
        <dbReference type="Pfam" id="PF08281"/>
    </source>
</evidence>
<dbReference type="GO" id="GO:0003677">
    <property type="term" value="F:DNA binding"/>
    <property type="evidence" value="ECO:0007669"/>
    <property type="project" value="InterPro"/>
</dbReference>
<keyword evidence="7" id="KW-1185">Reference proteome</keyword>
<keyword evidence="3" id="KW-0731">Sigma factor</keyword>
<dbReference type="CDD" id="cd06171">
    <property type="entry name" value="Sigma70_r4"/>
    <property type="match status" value="1"/>
</dbReference>
<dbReference type="Pfam" id="PF08281">
    <property type="entry name" value="Sigma70_r4_2"/>
    <property type="match status" value="1"/>
</dbReference>
<dbReference type="InterPro" id="IPR013325">
    <property type="entry name" value="RNA_pol_sigma_r2"/>
</dbReference>
<dbReference type="SUPFAM" id="SSF88946">
    <property type="entry name" value="Sigma2 domain of RNA polymerase sigma factors"/>
    <property type="match status" value="1"/>
</dbReference>
<dbReference type="GO" id="GO:0006352">
    <property type="term" value="P:DNA-templated transcription initiation"/>
    <property type="evidence" value="ECO:0007669"/>
    <property type="project" value="InterPro"/>
</dbReference>
<evidence type="ECO:0000256" key="3">
    <source>
        <dbReference type="ARBA" id="ARBA00023082"/>
    </source>
</evidence>
<reference evidence="6 7" key="1">
    <citation type="submission" date="2019-02" db="EMBL/GenBank/DDBJ databases">
        <title>Deep-cultivation of Planctomycetes and their phenomic and genomic characterization uncovers novel biology.</title>
        <authorList>
            <person name="Wiegand S."/>
            <person name="Jogler M."/>
            <person name="Boedeker C."/>
            <person name="Pinto D."/>
            <person name="Vollmers J."/>
            <person name="Rivas-Marin E."/>
            <person name="Kohn T."/>
            <person name="Peeters S.H."/>
            <person name="Heuer A."/>
            <person name="Rast P."/>
            <person name="Oberbeckmann S."/>
            <person name="Bunk B."/>
            <person name="Jeske O."/>
            <person name="Meyerdierks A."/>
            <person name="Storesund J.E."/>
            <person name="Kallscheuer N."/>
            <person name="Luecker S."/>
            <person name="Lage O.M."/>
            <person name="Pohl T."/>
            <person name="Merkel B.J."/>
            <person name="Hornburger P."/>
            <person name="Mueller R.-W."/>
            <person name="Bruemmer F."/>
            <person name="Labrenz M."/>
            <person name="Spormann A.M."/>
            <person name="Op den Camp H."/>
            <person name="Overmann J."/>
            <person name="Amann R."/>
            <person name="Jetten M.S.M."/>
            <person name="Mascher T."/>
            <person name="Medema M.H."/>
            <person name="Devos D.P."/>
            <person name="Kaster A.-K."/>
            <person name="Ovreas L."/>
            <person name="Rohde M."/>
            <person name="Galperin M.Y."/>
            <person name="Jogler C."/>
        </authorList>
    </citation>
    <scope>NUCLEOTIDE SEQUENCE [LARGE SCALE GENOMIC DNA]</scope>
    <source>
        <strain evidence="6 7">Pan181</strain>
    </source>
</reference>
<dbReference type="Gene3D" id="1.10.1740.10">
    <property type="match status" value="1"/>
</dbReference>
<dbReference type="NCBIfam" id="TIGR02937">
    <property type="entry name" value="sigma70-ECF"/>
    <property type="match status" value="1"/>
</dbReference>
<dbReference type="Gene3D" id="1.10.10.10">
    <property type="entry name" value="Winged helix-like DNA-binding domain superfamily/Winged helix DNA-binding domain"/>
    <property type="match status" value="1"/>
</dbReference>
<proteinExistence type="inferred from homology"/>
<dbReference type="OrthoDB" id="260857at2"/>
<evidence type="ECO:0000256" key="2">
    <source>
        <dbReference type="ARBA" id="ARBA00023015"/>
    </source>
</evidence>
<keyword evidence="2" id="KW-0805">Transcription regulation</keyword>
<dbReference type="SUPFAM" id="SSF88659">
    <property type="entry name" value="Sigma3 and sigma4 domains of RNA polymerase sigma factors"/>
    <property type="match status" value="1"/>
</dbReference>
<evidence type="ECO:0000313" key="7">
    <source>
        <dbReference type="Proteomes" id="UP000315750"/>
    </source>
</evidence>
<organism evidence="6 7">
    <name type="scientific">Aeoliella mucimassa</name>
    <dbReference type="NCBI Taxonomy" id="2527972"/>
    <lineage>
        <taxon>Bacteria</taxon>
        <taxon>Pseudomonadati</taxon>
        <taxon>Planctomycetota</taxon>
        <taxon>Planctomycetia</taxon>
        <taxon>Pirellulales</taxon>
        <taxon>Lacipirellulaceae</taxon>
        <taxon>Aeoliella</taxon>
    </lineage>
</organism>
<dbReference type="AlphaFoldDB" id="A0A518AM12"/>
<dbReference type="InterPro" id="IPR039425">
    <property type="entry name" value="RNA_pol_sigma-70-like"/>
</dbReference>
<sequence>MALSDIDRNLIERCLAHKPHAWEDFVDRFMGLVVHVVNHTAANRSMRLSQSDREDLVSEVFLTLVDNDLAVLRHFRGNSSLATYLTVVARRIVVRTLVAAPSHVAPLADGEIPSAAVSVESRIEDREEVAQMLQSLAGTEADVVRMYHMEGKSYGEISQAAGVPENSIGPMLTRARTKLRQRAAADPSN</sequence>
<gene>
    <name evidence="6" type="ORF">Pan181_19380</name>
</gene>
<comment type="similarity">
    <text evidence="1">Belongs to the sigma-70 factor family. ECF subfamily.</text>
</comment>
<dbReference type="EMBL" id="CP036278">
    <property type="protein sequence ID" value="QDU55743.1"/>
    <property type="molecule type" value="Genomic_DNA"/>
</dbReference>
<dbReference type="KEGG" id="amuc:Pan181_19380"/>
<accession>A0A518AM12</accession>
<dbReference type="GO" id="GO:0016987">
    <property type="term" value="F:sigma factor activity"/>
    <property type="evidence" value="ECO:0007669"/>
    <property type="project" value="UniProtKB-KW"/>
</dbReference>
<dbReference type="InterPro" id="IPR014284">
    <property type="entry name" value="RNA_pol_sigma-70_dom"/>
</dbReference>
<dbReference type="InterPro" id="IPR013324">
    <property type="entry name" value="RNA_pol_sigma_r3/r4-like"/>
</dbReference>
<evidence type="ECO:0000313" key="6">
    <source>
        <dbReference type="EMBL" id="QDU55743.1"/>
    </source>
</evidence>
<evidence type="ECO:0000256" key="1">
    <source>
        <dbReference type="ARBA" id="ARBA00010641"/>
    </source>
</evidence>
<protein>
    <submittedName>
        <fullName evidence="6">RNA polymerase sigma factor</fullName>
    </submittedName>
</protein>
<feature type="domain" description="RNA polymerase sigma factor 70 region 4 type 2" evidence="5">
    <location>
        <begin position="126"/>
        <end position="179"/>
    </location>
</feature>
<dbReference type="InterPro" id="IPR013249">
    <property type="entry name" value="RNA_pol_sigma70_r4_t2"/>
</dbReference>
<dbReference type="PANTHER" id="PTHR43133">
    <property type="entry name" value="RNA POLYMERASE ECF-TYPE SIGMA FACTO"/>
    <property type="match status" value="1"/>
</dbReference>
<dbReference type="Proteomes" id="UP000315750">
    <property type="component" value="Chromosome"/>
</dbReference>
<evidence type="ECO:0000256" key="4">
    <source>
        <dbReference type="ARBA" id="ARBA00023163"/>
    </source>
</evidence>
<keyword evidence="4" id="KW-0804">Transcription</keyword>
<name>A0A518AM12_9BACT</name>